<dbReference type="AlphaFoldDB" id="A0A5B8XR50"/>
<protein>
    <recommendedName>
        <fullName evidence="4">Lipoprotein</fullName>
    </recommendedName>
</protein>
<dbReference type="EMBL" id="CP042467">
    <property type="protein sequence ID" value="QED27994.1"/>
    <property type="molecule type" value="Genomic_DNA"/>
</dbReference>
<evidence type="ECO:0008006" key="4">
    <source>
        <dbReference type="Google" id="ProtNLM"/>
    </source>
</evidence>
<keyword evidence="3" id="KW-1185">Reference proteome</keyword>
<feature type="signal peptide" evidence="1">
    <location>
        <begin position="1"/>
        <end position="18"/>
    </location>
</feature>
<gene>
    <name evidence="2" type="ORF">FRD01_12260</name>
</gene>
<organism evidence="2 3">
    <name type="scientific">Microvenator marinus</name>
    <dbReference type="NCBI Taxonomy" id="2600177"/>
    <lineage>
        <taxon>Bacteria</taxon>
        <taxon>Deltaproteobacteria</taxon>
        <taxon>Bradymonadales</taxon>
        <taxon>Microvenatoraceae</taxon>
        <taxon>Microvenator</taxon>
    </lineage>
</organism>
<evidence type="ECO:0000313" key="3">
    <source>
        <dbReference type="Proteomes" id="UP000321595"/>
    </source>
</evidence>
<reference evidence="2 3" key="1">
    <citation type="submission" date="2019-08" db="EMBL/GenBank/DDBJ databases">
        <authorList>
            <person name="Liang Q."/>
        </authorList>
    </citation>
    <scope>NUCLEOTIDE SEQUENCE [LARGE SCALE GENOMIC DNA]</scope>
    <source>
        <strain evidence="2 3">V1718</strain>
    </source>
</reference>
<keyword evidence="1" id="KW-0732">Signal</keyword>
<evidence type="ECO:0000256" key="1">
    <source>
        <dbReference type="SAM" id="SignalP"/>
    </source>
</evidence>
<name>A0A5B8XR50_9DELT</name>
<evidence type="ECO:0000313" key="2">
    <source>
        <dbReference type="EMBL" id="QED27994.1"/>
    </source>
</evidence>
<proteinExistence type="predicted"/>
<dbReference type="PROSITE" id="PS51257">
    <property type="entry name" value="PROKAR_LIPOPROTEIN"/>
    <property type="match status" value="1"/>
</dbReference>
<sequence>MPISFKNALVLLFAVVLASCQHSTSNKQDASIESVAQAKLPQIEEPAPPELSGECVTHSAARRYESKAAEYHDYLAYIEAVEKGWRRLEVVSVGFDRSNQKHRASEISIAEVRADRIIDTNGDHWLALSSWNCTPPAANYYIDQNFTVFTLVPDLKCELKQISGCGVFPRYGCGHDSPVEWQHYARVPRQAVQGDLRTIEVRPQVCIEISPHDGYGEPPP</sequence>
<accession>A0A5B8XR50</accession>
<dbReference type="Proteomes" id="UP000321595">
    <property type="component" value="Chromosome"/>
</dbReference>
<dbReference type="RefSeq" id="WP_146960028.1">
    <property type="nucleotide sequence ID" value="NZ_CP042467.1"/>
</dbReference>
<dbReference type="KEGG" id="bbae:FRD01_12260"/>
<feature type="chain" id="PRO_5022843904" description="Lipoprotein" evidence="1">
    <location>
        <begin position="19"/>
        <end position="220"/>
    </location>
</feature>